<dbReference type="Proteomes" id="UP000319619">
    <property type="component" value="Unassembled WGS sequence"/>
</dbReference>
<dbReference type="EC" id="1.18.1.2" evidence="4"/>
<dbReference type="InterPro" id="IPR039261">
    <property type="entry name" value="FNR_nucleotide-bd"/>
</dbReference>
<comment type="cofactor">
    <cofactor evidence="2">
        <name>[2Fe-2S] cluster</name>
        <dbReference type="ChEBI" id="CHEBI:190135"/>
    </cofactor>
    <text evidence="2">Binds 1 [2Fe-2S] cluster per subunit.</text>
</comment>
<feature type="domain" description="FAD-binding FR-type" evidence="3">
    <location>
        <begin position="1"/>
        <end position="95"/>
    </location>
</feature>
<dbReference type="Gene3D" id="3.40.50.80">
    <property type="entry name" value="Nucleotide-binding domain of ferredoxin-NADP reductase (FNR) module"/>
    <property type="match status" value="1"/>
</dbReference>
<dbReference type="InterPro" id="IPR050353">
    <property type="entry name" value="PyrK_electron_transfer"/>
</dbReference>
<dbReference type="PANTHER" id="PTHR43513">
    <property type="entry name" value="DIHYDROOROTATE DEHYDROGENASE B (NAD(+)), ELECTRON TRANSFER SUBUNIT"/>
    <property type="match status" value="1"/>
</dbReference>
<dbReference type="PIRSF" id="PIRSF006816">
    <property type="entry name" value="Cyc3_hyd_g"/>
    <property type="match status" value="1"/>
</dbReference>
<dbReference type="InterPro" id="IPR017927">
    <property type="entry name" value="FAD-bd_FR_type"/>
</dbReference>
<keyword evidence="1" id="KW-0285">Flavoprotein</keyword>
<evidence type="ECO:0000259" key="3">
    <source>
        <dbReference type="PROSITE" id="PS51384"/>
    </source>
</evidence>
<feature type="binding site" evidence="2">
    <location>
        <position position="222"/>
    </location>
    <ligand>
        <name>[2Fe-2S] cluster</name>
        <dbReference type="ChEBI" id="CHEBI:190135"/>
    </ligand>
</feature>
<dbReference type="InterPro" id="IPR019480">
    <property type="entry name" value="Dihydroorotate_DH_Fe-S-bd"/>
</dbReference>
<protein>
    <submittedName>
        <fullName evidence="4">Ferredoxin-NADP reductase</fullName>
        <ecNumber evidence="4">1.18.1.2</ecNumber>
    </submittedName>
</protein>
<dbReference type="GO" id="GO:0046872">
    <property type="term" value="F:metal ion binding"/>
    <property type="evidence" value="ECO:0007669"/>
    <property type="project" value="UniProtKB-KW"/>
</dbReference>
<dbReference type="PROSITE" id="PS51384">
    <property type="entry name" value="FAD_FR"/>
    <property type="match status" value="1"/>
</dbReference>
<reference evidence="4 5" key="1">
    <citation type="submission" date="2017-06" db="EMBL/GenBank/DDBJ databases">
        <title>Novel microbial phyla capable of carbon fixation and sulfur reduction in deep-sea sediments.</title>
        <authorList>
            <person name="Huang J."/>
            <person name="Baker B."/>
            <person name="Wang Y."/>
        </authorList>
    </citation>
    <scope>NUCLEOTIDE SEQUENCE [LARGE SCALE GENOMIC DNA]</scope>
    <source>
        <strain evidence="4">B3_LCP</strain>
    </source>
</reference>
<keyword evidence="1" id="KW-0274">FAD</keyword>
<dbReference type="InterPro" id="IPR012165">
    <property type="entry name" value="Cyt_c3_hydrogenase_gsu"/>
</dbReference>
<name>A0A532V5L0_UNCL8</name>
<dbReference type="InterPro" id="IPR017938">
    <property type="entry name" value="Riboflavin_synthase-like_b-brl"/>
</dbReference>
<comment type="cofactor">
    <cofactor evidence="1">
        <name>FAD</name>
        <dbReference type="ChEBI" id="CHEBI:57692"/>
    </cofactor>
    <text evidence="1">Binds 1 FAD per subunit.</text>
</comment>
<dbReference type="SUPFAM" id="SSF63380">
    <property type="entry name" value="Riboflavin synthase domain-like"/>
    <property type="match status" value="1"/>
</dbReference>
<dbReference type="PANTHER" id="PTHR43513:SF3">
    <property type="entry name" value="DIHYDROOROTATE DEHYDROGENASE B (NAD(+)), ELECTRON TRANSFER SUBUNIT-RELATED"/>
    <property type="match status" value="1"/>
</dbReference>
<dbReference type="GO" id="GO:0050660">
    <property type="term" value="F:flavin adenine dinucleotide binding"/>
    <property type="evidence" value="ECO:0007669"/>
    <property type="project" value="InterPro"/>
</dbReference>
<feature type="binding site" evidence="2">
    <location>
        <position position="225"/>
    </location>
    <ligand>
        <name>[2Fe-2S] cluster</name>
        <dbReference type="ChEBI" id="CHEBI:190135"/>
    </ligand>
</feature>
<evidence type="ECO:0000313" key="4">
    <source>
        <dbReference type="EMBL" id="TKJ42485.1"/>
    </source>
</evidence>
<dbReference type="SUPFAM" id="SSF52343">
    <property type="entry name" value="Ferredoxin reductase-like, C-terminal NADP-linked domain"/>
    <property type="match status" value="1"/>
</dbReference>
<keyword evidence="2" id="KW-0479">Metal-binding</keyword>
<dbReference type="GO" id="GO:0006221">
    <property type="term" value="P:pyrimidine nucleotide biosynthetic process"/>
    <property type="evidence" value="ECO:0007669"/>
    <property type="project" value="InterPro"/>
</dbReference>
<dbReference type="GO" id="GO:0051537">
    <property type="term" value="F:2 iron, 2 sulfur cluster binding"/>
    <property type="evidence" value="ECO:0007669"/>
    <property type="project" value="UniProtKB-KW"/>
</dbReference>
<dbReference type="Pfam" id="PF10418">
    <property type="entry name" value="DHODB_Fe-S_bind"/>
    <property type="match status" value="1"/>
</dbReference>
<dbReference type="CDD" id="cd06219">
    <property type="entry name" value="DHOD_e_trans_like1"/>
    <property type="match status" value="1"/>
</dbReference>
<dbReference type="EMBL" id="NJBN01000001">
    <property type="protein sequence ID" value="TKJ42485.1"/>
    <property type="molecule type" value="Genomic_DNA"/>
</dbReference>
<evidence type="ECO:0000256" key="1">
    <source>
        <dbReference type="PIRSR" id="PIRSR006816-1"/>
    </source>
</evidence>
<evidence type="ECO:0000313" key="5">
    <source>
        <dbReference type="Proteomes" id="UP000319619"/>
    </source>
</evidence>
<keyword evidence="4" id="KW-0560">Oxidoreductase</keyword>
<proteinExistence type="predicted"/>
<dbReference type="GO" id="GO:0004324">
    <property type="term" value="F:ferredoxin-NADP+ reductase activity"/>
    <property type="evidence" value="ECO:0007669"/>
    <property type="project" value="UniProtKB-EC"/>
</dbReference>
<keyword evidence="2" id="KW-0408">Iron</keyword>
<dbReference type="NCBIfam" id="NF004862">
    <property type="entry name" value="PRK06222.1"/>
    <property type="match status" value="1"/>
</dbReference>
<evidence type="ECO:0000256" key="2">
    <source>
        <dbReference type="PIRSR" id="PIRSR006816-2"/>
    </source>
</evidence>
<feature type="binding site" evidence="2">
    <location>
        <position position="237"/>
    </location>
    <ligand>
        <name>[2Fe-2S] cluster</name>
        <dbReference type="ChEBI" id="CHEBI:190135"/>
    </ligand>
</feature>
<keyword evidence="2" id="KW-0411">Iron-sulfur</keyword>
<accession>A0A532V5L0</accession>
<comment type="caution">
    <text evidence="4">The sequence shown here is derived from an EMBL/GenBank/DDBJ whole genome shotgun (WGS) entry which is preliminary data.</text>
</comment>
<gene>
    <name evidence="4" type="ORF">CEE37_02025</name>
</gene>
<keyword evidence="2" id="KW-0001">2Fe-2S</keyword>
<dbReference type="Gene3D" id="2.40.30.10">
    <property type="entry name" value="Translation factors"/>
    <property type="match status" value="1"/>
</dbReference>
<organism evidence="4 5">
    <name type="scientific">candidate division LCP-89 bacterium B3_LCP</name>
    <dbReference type="NCBI Taxonomy" id="2012998"/>
    <lineage>
        <taxon>Bacteria</taxon>
        <taxon>Pseudomonadati</taxon>
        <taxon>Bacteria division LCP-89</taxon>
    </lineage>
</organism>
<feature type="binding site" evidence="1">
    <location>
        <begin position="62"/>
        <end position="64"/>
    </location>
    <ligand>
        <name>FAD</name>
        <dbReference type="ChEBI" id="CHEBI:57692"/>
    </ligand>
</feature>
<dbReference type="AlphaFoldDB" id="A0A532V5L0"/>
<sequence length="281" mass="30411">MNRIITKKILSQDVKEFVIESPRIATARHAGQFVIVRANDTGERIPLTIADANPEAGTITLIFQEVGKSTMLMGTFKEGDEFKDVVGPLGKPTHIEKFGTVVCMGGGIGVAPMHPISEAMKAAGNRVITIIGARSKDLLIMENRMKAASTELHISTDDGSYGVHGFVTDILQSLIDKGEKIDLAVAIGPVPMMGAVCKLTKKYDLPTVVSLNPIMVDGTGMCGACRVTVAGKTQFVCVDGPEFDGHQVDFVELVKRQRAYLPQERISREAFQHHEGCCSEK</sequence>